<sequence>MPPYKYNQAAFPKYKGDFDMRHSLQRVAGENALGTLKQRFQRLDFVDTDSIEQSCRIILGACVLHNLCCNTRDEMGDFAALESEEECEDGHNGAISTNNPTREACEQRRKTSAQTKC</sequence>
<keyword evidence="2" id="KW-0479">Metal-binding</keyword>
<evidence type="ECO:0000259" key="4">
    <source>
        <dbReference type="Pfam" id="PF13359"/>
    </source>
</evidence>
<gene>
    <name evidence="5" type="ORF">HPB48_021500</name>
</gene>
<evidence type="ECO:0000313" key="5">
    <source>
        <dbReference type="EMBL" id="KAH9371497.1"/>
    </source>
</evidence>
<dbReference type="InterPro" id="IPR027806">
    <property type="entry name" value="HARBI1_dom"/>
</dbReference>
<dbReference type="Pfam" id="PF13359">
    <property type="entry name" value="DDE_Tnp_4"/>
    <property type="match status" value="1"/>
</dbReference>
<dbReference type="EMBL" id="JABSTR010000005">
    <property type="protein sequence ID" value="KAH9371497.1"/>
    <property type="molecule type" value="Genomic_DNA"/>
</dbReference>
<name>A0A9J6G9U5_HAELO</name>
<evidence type="ECO:0000313" key="6">
    <source>
        <dbReference type="Proteomes" id="UP000821853"/>
    </source>
</evidence>
<dbReference type="Proteomes" id="UP000821853">
    <property type="component" value="Chromosome 3"/>
</dbReference>
<comment type="cofactor">
    <cofactor evidence="1">
        <name>a divalent metal cation</name>
        <dbReference type="ChEBI" id="CHEBI:60240"/>
    </cofactor>
</comment>
<evidence type="ECO:0000256" key="3">
    <source>
        <dbReference type="SAM" id="MobiDB-lite"/>
    </source>
</evidence>
<dbReference type="GO" id="GO:0046872">
    <property type="term" value="F:metal ion binding"/>
    <property type="evidence" value="ECO:0007669"/>
    <property type="project" value="UniProtKB-KW"/>
</dbReference>
<dbReference type="OMA" id="NPTREAC"/>
<dbReference type="VEuPathDB" id="VectorBase:HLOH_050021"/>
<dbReference type="AlphaFoldDB" id="A0A9J6G9U5"/>
<protein>
    <recommendedName>
        <fullName evidence="4">DDE Tnp4 domain-containing protein</fullName>
    </recommendedName>
</protein>
<reference evidence="5 6" key="1">
    <citation type="journal article" date="2020" name="Cell">
        <title>Large-Scale Comparative Analyses of Tick Genomes Elucidate Their Genetic Diversity and Vector Capacities.</title>
        <authorList>
            <consortium name="Tick Genome and Microbiome Consortium (TIGMIC)"/>
            <person name="Jia N."/>
            <person name="Wang J."/>
            <person name="Shi W."/>
            <person name="Du L."/>
            <person name="Sun Y."/>
            <person name="Zhan W."/>
            <person name="Jiang J.F."/>
            <person name="Wang Q."/>
            <person name="Zhang B."/>
            <person name="Ji P."/>
            <person name="Bell-Sakyi L."/>
            <person name="Cui X.M."/>
            <person name="Yuan T.T."/>
            <person name="Jiang B.G."/>
            <person name="Yang W.F."/>
            <person name="Lam T.T."/>
            <person name="Chang Q.C."/>
            <person name="Ding S.J."/>
            <person name="Wang X.J."/>
            <person name="Zhu J.G."/>
            <person name="Ruan X.D."/>
            <person name="Zhao L."/>
            <person name="Wei J.T."/>
            <person name="Ye R.Z."/>
            <person name="Que T.C."/>
            <person name="Du C.H."/>
            <person name="Zhou Y.H."/>
            <person name="Cheng J.X."/>
            <person name="Dai P.F."/>
            <person name="Guo W.B."/>
            <person name="Han X.H."/>
            <person name="Huang E.J."/>
            <person name="Li L.F."/>
            <person name="Wei W."/>
            <person name="Gao Y.C."/>
            <person name="Liu J.Z."/>
            <person name="Shao H.Z."/>
            <person name="Wang X."/>
            <person name="Wang C.C."/>
            <person name="Yang T.C."/>
            <person name="Huo Q.B."/>
            <person name="Li W."/>
            <person name="Chen H.Y."/>
            <person name="Chen S.E."/>
            <person name="Zhou L.G."/>
            <person name="Ni X.B."/>
            <person name="Tian J.H."/>
            <person name="Sheng Y."/>
            <person name="Liu T."/>
            <person name="Pan Y.S."/>
            <person name="Xia L.Y."/>
            <person name="Li J."/>
            <person name="Zhao F."/>
            <person name="Cao W.C."/>
        </authorList>
    </citation>
    <scope>NUCLEOTIDE SEQUENCE [LARGE SCALE GENOMIC DNA]</scope>
    <source>
        <strain evidence="5">HaeL-2018</strain>
    </source>
</reference>
<organism evidence="5 6">
    <name type="scientific">Haemaphysalis longicornis</name>
    <name type="common">Bush tick</name>
    <dbReference type="NCBI Taxonomy" id="44386"/>
    <lineage>
        <taxon>Eukaryota</taxon>
        <taxon>Metazoa</taxon>
        <taxon>Ecdysozoa</taxon>
        <taxon>Arthropoda</taxon>
        <taxon>Chelicerata</taxon>
        <taxon>Arachnida</taxon>
        <taxon>Acari</taxon>
        <taxon>Parasitiformes</taxon>
        <taxon>Ixodida</taxon>
        <taxon>Ixodoidea</taxon>
        <taxon>Ixodidae</taxon>
        <taxon>Haemaphysalinae</taxon>
        <taxon>Haemaphysalis</taxon>
    </lineage>
</organism>
<feature type="region of interest" description="Disordered" evidence="3">
    <location>
        <begin position="89"/>
        <end position="117"/>
    </location>
</feature>
<accession>A0A9J6G9U5</accession>
<feature type="domain" description="DDE Tnp4" evidence="4">
    <location>
        <begin position="5"/>
        <end position="66"/>
    </location>
</feature>
<dbReference type="OrthoDB" id="2668416at2759"/>
<evidence type="ECO:0000256" key="2">
    <source>
        <dbReference type="ARBA" id="ARBA00022723"/>
    </source>
</evidence>
<evidence type="ECO:0000256" key="1">
    <source>
        <dbReference type="ARBA" id="ARBA00001968"/>
    </source>
</evidence>
<keyword evidence="6" id="KW-1185">Reference proteome</keyword>
<comment type="caution">
    <text evidence="5">The sequence shown here is derived from an EMBL/GenBank/DDBJ whole genome shotgun (WGS) entry which is preliminary data.</text>
</comment>
<proteinExistence type="predicted"/>